<dbReference type="GO" id="GO:0000324">
    <property type="term" value="C:fungal-type vacuole"/>
    <property type="evidence" value="ECO:0007669"/>
    <property type="project" value="TreeGrafter"/>
</dbReference>
<feature type="region of interest" description="Disordered" evidence="1">
    <location>
        <begin position="1"/>
        <end position="35"/>
    </location>
</feature>
<evidence type="ECO:0000313" key="3">
    <source>
        <dbReference type="EMBL" id="KAF2719276.1"/>
    </source>
</evidence>
<accession>A0A9P4Q6J7</accession>
<evidence type="ECO:0000256" key="2">
    <source>
        <dbReference type="SAM" id="Phobius"/>
    </source>
</evidence>
<dbReference type="GO" id="GO:0071944">
    <property type="term" value="C:cell periphery"/>
    <property type="evidence" value="ECO:0007669"/>
    <property type="project" value="TreeGrafter"/>
</dbReference>
<evidence type="ECO:0000256" key="1">
    <source>
        <dbReference type="SAM" id="MobiDB-lite"/>
    </source>
</evidence>
<dbReference type="PANTHER" id="PTHR36819">
    <property type="entry name" value="REGULATOR OF PHOSPHOLIPASE D SRF1"/>
    <property type="match status" value="1"/>
</dbReference>
<dbReference type="PANTHER" id="PTHR36819:SF1">
    <property type="entry name" value="REGULATOR OF PHOSPHOLIPASE D SRF1"/>
    <property type="match status" value="1"/>
</dbReference>
<dbReference type="AlphaFoldDB" id="A0A9P4Q6J7"/>
<protein>
    <submittedName>
        <fullName evidence="3">Uncharacterized protein</fullName>
    </submittedName>
</protein>
<keyword evidence="2" id="KW-0472">Membrane</keyword>
<dbReference type="InterPro" id="IPR037737">
    <property type="entry name" value="Srf1"/>
</dbReference>
<dbReference type="EMBL" id="MU003813">
    <property type="protein sequence ID" value="KAF2719276.1"/>
    <property type="molecule type" value="Genomic_DNA"/>
</dbReference>
<feature type="compositionally biased region" description="Basic residues" evidence="1">
    <location>
        <begin position="59"/>
        <end position="71"/>
    </location>
</feature>
<feature type="transmembrane region" description="Helical" evidence="2">
    <location>
        <begin position="248"/>
        <end position="267"/>
    </location>
</feature>
<proteinExistence type="predicted"/>
<sequence length="336" mass="37513">MDPEKSSPSRGGGSRAGELEDTDPHQPAPIPPWVHASDDAEASLLPPASVTPTIVPNTRHYRPSLNHKRGRKWDHLRSAEPPMLSAPIHQHQARWTGFMESSPTPHNLEGSRVVDSAWVDENMPLEWDQDAIDKETSVAAAQAAGGKGWWIFSPERQEQTVRVFWKLLLKNPFVPLVFRLTVLAFAAAALGLSASIFHSIHTDYHGRVQSCAVRASTYMAIIIDTIALPYIGYVTWDEYFSKPLGLRSAAAKVLLLLCDVIFIIFASSNVSLAFDALTDPRWACFDREDNQLTTCPLNDGLCYKQRALSSVLIVSLFFWAMTFFVSVMRVVERLRV</sequence>
<reference evidence="3" key="1">
    <citation type="journal article" date="2020" name="Stud. Mycol.">
        <title>101 Dothideomycetes genomes: a test case for predicting lifestyles and emergence of pathogens.</title>
        <authorList>
            <person name="Haridas S."/>
            <person name="Albert R."/>
            <person name="Binder M."/>
            <person name="Bloem J."/>
            <person name="Labutti K."/>
            <person name="Salamov A."/>
            <person name="Andreopoulos B."/>
            <person name="Baker S."/>
            <person name="Barry K."/>
            <person name="Bills G."/>
            <person name="Bluhm B."/>
            <person name="Cannon C."/>
            <person name="Castanera R."/>
            <person name="Culley D."/>
            <person name="Daum C."/>
            <person name="Ezra D."/>
            <person name="Gonzalez J."/>
            <person name="Henrissat B."/>
            <person name="Kuo A."/>
            <person name="Liang C."/>
            <person name="Lipzen A."/>
            <person name="Lutzoni F."/>
            <person name="Magnuson J."/>
            <person name="Mondo S."/>
            <person name="Nolan M."/>
            <person name="Ohm R."/>
            <person name="Pangilinan J."/>
            <person name="Park H.-J."/>
            <person name="Ramirez L."/>
            <person name="Alfaro M."/>
            <person name="Sun H."/>
            <person name="Tritt A."/>
            <person name="Yoshinaga Y."/>
            <person name="Zwiers L.-H."/>
            <person name="Turgeon B."/>
            <person name="Goodwin S."/>
            <person name="Spatafora J."/>
            <person name="Crous P."/>
            <person name="Grigoriev I."/>
        </authorList>
    </citation>
    <scope>NUCLEOTIDE SEQUENCE</scope>
    <source>
        <strain evidence="3">CBS 116435</strain>
    </source>
</reference>
<organism evidence="3 4">
    <name type="scientific">Polychaeton citri CBS 116435</name>
    <dbReference type="NCBI Taxonomy" id="1314669"/>
    <lineage>
        <taxon>Eukaryota</taxon>
        <taxon>Fungi</taxon>
        <taxon>Dikarya</taxon>
        <taxon>Ascomycota</taxon>
        <taxon>Pezizomycotina</taxon>
        <taxon>Dothideomycetes</taxon>
        <taxon>Dothideomycetidae</taxon>
        <taxon>Capnodiales</taxon>
        <taxon>Capnodiaceae</taxon>
        <taxon>Polychaeton</taxon>
    </lineage>
</organism>
<gene>
    <name evidence="3" type="ORF">K431DRAFT_321821</name>
</gene>
<keyword evidence="4" id="KW-1185">Reference proteome</keyword>
<feature type="region of interest" description="Disordered" evidence="1">
    <location>
        <begin position="47"/>
        <end position="71"/>
    </location>
</feature>
<name>A0A9P4Q6J7_9PEZI</name>
<evidence type="ECO:0000313" key="4">
    <source>
        <dbReference type="Proteomes" id="UP000799441"/>
    </source>
</evidence>
<feature type="transmembrane region" description="Helical" evidence="2">
    <location>
        <begin position="307"/>
        <end position="331"/>
    </location>
</feature>
<keyword evidence="2" id="KW-0812">Transmembrane</keyword>
<comment type="caution">
    <text evidence="3">The sequence shown here is derived from an EMBL/GenBank/DDBJ whole genome shotgun (WGS) entry which is preliminary data.</text>
</comment>
<keyword evidence="2" id="KW-1133">Transmembrane helix</keyword>
<dbReference type="OrthoDB" id="2589563at2759"/>
<dbReference type="Proteomes" id="UP000799441">
    <property type="component" value="Unassembled WGS sequence"/>
</dbReference>
<feature type="transmembrane region" description="Helical" evidence="2">
    <location>
        <begin position="176"/>
        <end position="197"/>
    </location>
</feature>
<feature type="transmembrane region" description="Helical" evidence="2">
    <location>
        <begin position="217"/>
        <end position="236"/>
    </location>
</feature>